<feature type="domain" description="OmpR/PhoB-type" evidence="3">
    <location>
        <begin position="12"/>
        <end position="110"/>
    </location>
</feature>
<dbReference type="AlphaFoldDB" id="A0A1E8CIC9"/>
<name>A0A1E8CIC9_9GAMM</name>
<dbReference type="RefSeq" id="WP_070115736.1">
    <property type="nucleotide sequence ID" value="NZ_MASR01000001.1"/>
</dbReference>
<gene>
    <name evidence="4" type="ORF">PHACT_02355</name>
</gene>
<dbReference type="EMBL" id="MASR01000001">
    <property type="protein sequence ID" value="OFE12112.1"/>
    <property type="molecule type" value="Genomic_DNA"/>
</dbReference>
<dbReference type="Pfam" id="PF00486">
    <property type="entry name" value="Trans_reg_C"/>
    <property type="match status" value="1"/>
</dbReference>
<organism evidence="4 5">
    <name type="scientific">Pseudohongiella acticola</name>
    <dbReference type="NCBI Taxonomy" id="1524254"/>
    <lineage>
        <taxon>Bacteria</taxon>
        <taxon>Pseudomonadati</taxon>
        <taxon>Pseudomonadota</taxon>
        <taxon>Gammaproteobacteria</taxon>
        <taxon>Pseudomonadales</taxon>
        <taxon>Pseudohongiellaceae</taxon>
        <taxon>Pseudohongiella</taxon>
    </lineage>
</organism>
<dbReference type="GO" id="GO:0000160">
    <property type="term" value="P:phosphorelay signal transduction system"/>
    <property type="evidence" value="ECO:0007669"/>
    <property type="project" value="InterPro"/>
</dbReference>
<dbReference type="PROSITE" id="PS51755">
    <property type="entry name" value="OMPR_PHOB"/>
    <property type="match status" value="1"/>
</dbReference>
<protein>
    <recommendedName>
        <fullName evidence="3">OmpR/PhoB-type domain-containing protein</fullName>
    </recommendedName>
</protein>
<feature type="DNA-binding region" description="OmpR/PhoB-type" evidence="2">
    <location>
        <begin position="12"/>
        <end position="110"/>
    </location>
</feature>
<dbReference type="SUPFAM" id="SSF46894">
    <property type="entry name" value="C-terminal effector domain of the bipartite response regulators"/>
    <property type="match status" value="1"/>
</dbReference>
<dbReference type="CDD" id="cd00383">
    <property type="entry name" value="trans_reg_C"/>
    <property type="match status" value="1"/>
</dbReference>
<dbReference type="InterPro" id="IPR001867">
    <property type="entry name" value="OmpR/PhoB-type_DNA-bd"/>
</dbReference>
<dbReference type="GO" id="GO:0006355">
    <property type="term" value="P:regulation of DNA-templated transcription"/>
    <property type="evidence" value="ECO:0007669"/>
    <property type="project" value="InterPro"/>
</dbReference>
<evidence type="ECO:0000313" key="4">
    <source>
        <dbReference type="EMBL" id="OFE12112.1"/>
    </source>
</evidence>
<dbReference type="SMART" id="SM00862">
    <property type="entry name" value="Trans_reg_C"/>
    <property type="match status" value="1"/>
</dbReference>
<keyword evidence="5" id="KW-1185">Reference proteome</keyword>
<dbReference type="GO" id="GO:0003677">
    <property type="term" value="F:DNA binding"/>
    <property type="evidence" value="ECO:0007669"/>
    <property type="project" value="UniProtKB-UniRule"/>
</dbReference>
<dbReference type="Proteomes" id="UP000175669">
    <property type="component" value="Unassembled WGS sequence"/>
</dbReference>
<accession>A0A1E8CIC9</accession>
<keyword evidence="1 2" id="KW-0238">DNA-binding</keyword>
<reference evidence="5" key="1">
    <citation type="submission" date="2016-07" db="EMBL/GenBank/DDBJ databases">
        <authorList>
            <person name="Florea S."/>
            <person name="Webb J.S."/>
            <person name="Jaromczyk J."/>
            <person name="Schardl C.L."/>
        </authorList>
    </citation>
    <scope>NUCLEOTIDE SEQUENCE [LARGE SCALE GENOMIC DNA]</scope>
    <source>
        <strain evidence="5">KCTC 42131</strain>
    </source>
</reference>
<evidence type="ECO:0000259" key="3">
    <source>
        <dbReference type="PROSITE" id="PS51755"/>
    </source>
</evidence>
<evidence type="ECO:0000256" key="1">
    <source>
        <dbReference type="ARBA" id="ARBA00023125"/>
    </source>
</evidence>
<sequence>MTLSDSSSKHDNTLYQFGDWQFSAGPGLLIKDGHPQHAEPKVIAVLLCLIKSRGNLVTREELLSQVWPRVVVNDEVLTRAISELRSLLGDSGRSRRYIQTVPKRGYLFVMPVASISQPSSANPSRTPWSIQALPTLFQTWSRFFMTANGVRVKTMALLLAVISVTTYHGWRQYDLDTVAVTQQPTPAFNSQSALRRELATMHTVLDADKIDDNQVRQIFLQPLTALTEDSETEAFAAGLTADLQHEITQQPMFQVVHQLGSALSNPEFVLGGNVRIYQRQARIVLQLIDTQSASLIWSGSFEAELESPLRMQAKIARTVSQQLIQA</sequence>
<evidence type="ECO:0000313" key="5">
    <source>
        <dbReference type="Proteomes" id="UP000175669"/>
    </source>
</evidence>
<dbReference type="OrthoDB" id="1971692at2"/>
<dbReference type="InterPro" id="IPR016032">
    <property type="entry name" value="Sig_transdc_resp-reg_C-effctor"/>
</dbReference>
<dbReference type="STRING" id="1524254.PHACT_02355"/>
<dbReference type="Gene3D" id="1.10.10.10">
    <property type="entry name" value="Winged helix-like DNA-binding domain superfamily/Winged helix DNA-binding domain"/>
    <property type="match status" value="1"/>
</dbReference>
<evidence type="ECO:0000256" key="2">
    <source>
        <dbReference type="PROSITE-ProRule" id="PRU01091"/>
    </source>
</evidence>
<dbReference type="InterPro" id="IPR036388">
    <property type="entry name" value="WH-like_DNA-bd_sf"/>
</dbReference>
<comment type="caution">
    <text evidence="4">The sequence shown here is derived from an EMBL/GenBank/DDBJ whole genome shotgun (WGS) entry which is preliminary data.</text>
</comment>
<proteinExistence type="predicted"/>